<name>A0A0A9AWZ1_ARUDO</name>
<dbReference type="AlphaFoldDB" id="A0A0A9AWZ1"/>
<reference evidence="1" key="1">
    <citation type="submission" date="2014-09" db="EMBL/GenBank/DDBJ databases">
        <authorList>
            <person name="Magalhaes I.L.F."/>
            <person name="Oliveira U."/>
            <person name="Santos F.R."/>
            <person name="Vidigal T.H.D.A."/>
            <person name="Brescovit A.D."/>
            <person name="Santos A.J."/>
        </authorList>
    </citation>
    <scope>NUCLEOTIDE SEQUENCE</scope>
    <source>
        <tissue evidence="1">Shoot tissue taken approximately 20 cm above the soil surface</tissue>
    </source>
</reference>
<sequence length="54" mass="6134">MPDASIVPCKLVSEDVITLIIKANLLSPTRDHACPLQPSKEREYFVHVQDLIWC</sequence>
<evidence type="ECO:0000313" key="1">
    <source>
        <dbReference type="EMBL" id="JAD56264.1"/>
    </source>
</evidence>
<reference evidence="1" key="2">
    <citation type="journal article" date="2015" name="Data Brief">
        <title>Shoot transcriptome of the giant reed, Arundo donax.</title>
        <authorList>
            <person name="Barrero R.A."/>
            <person name="Guerrero F.D."/>
            <person name="Moolhuijzen P."/>
            <person name="Goolsby J.A."/>
            <person name="Tidwell J."/>
            <person name="Bellgard S.E."/>
            <person name="Bellgard M.I."/>
        </authorList>
    </citation>
    <scope>NUCLEOTIDE SEQUENCE</scope>
    <source>
        <tissue evidence="1">Shoot tissue taken approximately 20 cm above the soil surface</tissue>
    </source>
</reference>
<accession>A0A0A9AWZ1</accession>
<protein>
    <submittedName>
        <fullName evidence="1">Uncharacterized protein</fullName>
    </submittedName>
</protein>
<dbReference type="EMBL" id="GBRH01241631">
    <property type="protein sequence ID" value="JAD56264.1"/>
    <property type="molecule type" value="Transcribed_RNA"/>
</dbReference>
<organism evidence="1">
    <name type="scientific">Arundo donax</name>
    <name type="common">Giant reed</name>
    <name type="synonym">Donax arundinaceus</name>
    <dbReference type="NCBI Taxonomy" id="35708"/>
    <lineage>
        <taxon>Eukaryota</taxon>
        <taxon>Viridiplantae</taxon>
        <taxon>Streptophyta</taxon>
        <taxon>Embryophyta</taxon>
        <taxon>Tracheophyta</taxon>
        <taxon>Spermatophyta</taxon>
        <taxon>Magnoliopsida</taxon>
        <taxon>Liliopsida</taxon>
        <taxon>Poales</taxon>
        <taxon>Poaceae</taxon>
        <taxon>PACMAD clade</taxon>
        <taxon>Arundinoideae</taxon>
        <taxon>Arundineae</taxon>
        <taxon>Arundo</taxon>
    </lineage>
</organism>
<proteinExistence type="predicted"/>